<keyword evidence="1" id="KW-0472">Membrane</keyword>
<name>A0A1W0XD35_HYPEX</name>
<feature type="transmembrane region" description="Helical" evidence="1">
    <location>
        <begin position="272"/>
        <end position="291"/>
    </location>
</feature>
<dbReference type="PANTHER" id="PTHR35270:SF2">
    <property type="entry name" value="FUSELESS, ISOFORM A"/>
    <property type="match status" value="1"/>
</dbReference>
<proteinExistence type="predicted"/>
<feature type="transmembrane region" description="Helical" evidence="1">
    <location>
        <begin position="311"/>
        <end position="329"/>
    </location>
</feature>
<feature type="transmembrane region" description="Helical" evidence="1">
    <location>
        <begin position="197"/>
        <end position="225"/>
    </location>
</feature>
<dbReference type="EMBL" id="MTYJ01000003">
    <property type="protein sequence ID" value="OQV25396.1"/>
    <property type="molecule type" value="Genomic_DNA"/>
</dbReference>
<feature type="transmembrane region" description="Helical" evidence="1">
    <location>
        <begin position="32"/>
        <end position="50"/>
    </location>
</feature>
<comment type="caution">
    <text evidence="2">The sequence shown here is derived from an EMBL/GenBank/DDBJ whole genome shotgun (WGS) entry which is preliminary data.</text>
</comment>
<dbReference type="AlphaFoldDB" id="A0A1W0XD35"/>
<dbReference type="Pfam" id="PF15993">
    <property type="entry name" value="Fuseless"/>
    <property type="match status" value="1"/>
</dbReference>
<feature type="transmembrane region" description="Helical" evidence="1">
    <location>
        <begin position="70"/>
        <end position="95"/>
    </location>
</feature>
<evidence type="ECO:0008006" key="4">
    <source>
        <dbReference type="Google" id="ProtNLM"/>
    </source>
</evidence>
<sequence length="423" mass="47200">MSNKAQCVYQCVDQDREGMRKRPRVWTVTRDVLDALLTVCCIAPLVVSYWRGTFQLLDLYILPQDPPSVISSVPSIALSAVIALVGGLFFIYVQDVAKAWVHSVRSPISELMLKRIYCYVFGLVIVNHWRAVWALWDRYTGFDLYSGIQCSSTGMVVLLFTRSFRNSISPPVIAASDLCEEFFGIQTRFRVPRSRHVLFFLDCLFSLIIPGSSIVCVVRGFWYIFDHVFFFSVHAESYLLSLGLGIVLSFVALLLQHSAAAGSRKLEDGRHWFLKICFEDLFLFLACIAGINLWRGVWGLCNVYVFPSDPVLSSWTCHTVGMGGLMLLFHGSSALVKGYQIDGEFTGGKGCYLPSSSFTMFKHHMGQTHRLPGCPIKRLEHPVPAEAADCPAENAITIKMAPLCVAEELSPGDTQREHNGGGT</sequence>
<gene>
    <name evidence="2" type="ORF">BV898_01075</name>
</gene>
<reference evidence="3" key="1">
    <citation type="submission" date="2017-01" db="EMBL/GenBank/DDBJ databases">
        <title>Comparative genomics of anhydrobiosis in the tardigrade Hypsibius dujardini.</title>
        <authorList>
            <person name="Yoshida Y."/>
            <person name="Koutsovoulos G."/>
            <person name="Laetsch D."/>
            <person name="Stevens L."/>
            <person name="Kumar S."/>
            <person name="Horikawa D."/>
            <person name="Ishino K."/>
            <person name="Komine S."/>
            <person name="Tomita M."/>
            <person name="Blaxter M."/>
            <person name="Arakawa K."/>
        </authorList>
    </citation>
    <scope>NUCLEOTIDE SEQUENCE [LARGE SCALE GENOMIC DNA]</scope>
    <source>
        <strain evidence="3">Z151</strain>
    </source>
</reference>
<protein>
    <recommendedName>
        <fullName evidence="4">Fuseless</fullName>
    </recommendedName>
</protein>
<evidence type="ECO:0000313" key="2">
    <source>
        <dbReference type="EMBL" id="OQV25396.1"/>
    </source>
</evidence>
<keyword evidence="1" id="KW-1133">Transmembrane helix</keyword>
<dbReference type="PANTHER" id="PTHR35270">
    <property type="entry name" value="FUSELESS, ISOFORM A"/>
    <property type="match status" value="1"/>
</dbReference>
<feature type="transmembrane region" description="Helical" evidence="1">
    <location>
        <begin position="237"/>
        <end position="260"/>
    </location>
</feature>
<keyword evidence="1" id="KW-0812">Transmembrane</keyword>
<organism evidence="2 3">
    <name type="scientific">Hypsibius exemplaris</name>
    <name type="common">Freshwater tardigrade</name>
    <dbReference type="NCBI Taxonomy" id="2072580"/>
    <lineage>
        <taxon>Eukaryota</taxon>
        <taxon>Metazoa</taxon>
        <taxon>Ecdysozoa</taxon>
        <taxon>Tardigrada</taxon>
        <taxon>Eutardigrada</taxon>
        <taxon>Parachela</taxon>
        <taxon>Hypsibioidea</taxon>
        <taxon>Hypsibiidae</taxon>
        <taxon>Hypsibius</taxon>
    </lineage>
</organism>
<dbReference type="InterPro" id="IPR032751">
    <property type="entry name" value="Fuseless"/>
</dbReference>
<evidence type="ECO:0000256" key="1">
    <source>
        <dbReference type="SAM" id="Phobius"/>
    </source>
</evidence>
<accession>A0A1W0XD35</accession>
<evidence type="ECO:0000313" key="3">
    <source>
        <dbReference type="Proteomes" id="UP000192578"/>
    </source>
</evidence>
<dbReference type="OrthoDB" id="45313at2759"/>
<keyword evidence="3" id="KW-1185">Reference proteome</keyword>
<dbReference type="Proteomes" id="UP000192578">
    <property type="component" value="Unassembled WGS sequence"/>
</dbReference>